<dbReference type="PANTHER" id="PTHR40626">
    <property type="entry name" value="MIP31509P"/>
    <property type="match status" value="1"/>
</dbReference>
<organism evidence="10 11">
    <name type="scientific">Penicillium vulpinum</name>
    <dbReference type="NCBI Taxonomy" id="29845"/>
    <lineage>
        <taxon>Eukaryota</taxon>
        <taxon>Fungi</taxon>
        <taxon>Dikarya</taxon>
        <taxon>Ascomycota</taxon>
        <taxon>Pezizomycotina</taxon>
        <taxon>Eurotiomycetes</taxon>
        <taxon>Eurotiomycetidae</taxon>
        <taxon>Eurotiales</taxon>
        <taxon>Aspergillaceae</taxon>
        <taxon>Penicillium</taxon>
    </lineage>
</organism>
<dbReference type="PANTHER" id="PTHR40626:SF11">
    <property type="entry name" value="ZINC FINGER PROTEIN YPR022C"/>
    <property type="match status" value="1"/>
</dbReference>
<feature type="domain" description="C2H2-type" evidence="9">
    <location>
        <begin position="22"/>
        <end position="49"/>
    </location>
</feature>
<dbReference type="InterPro" id="IPR013087">
    <property type="entry name" value="Znf_C2H2_type"/>
</dbReference>
<proteinExistence type="predicted"/>
<evidence type="ECO:0000256" key="5">
    <source>
        <dbReference type="ARBA" id="ARBA00022833"/>
    </source>
</evidence>
<dbReference type="InterPro" id="IPR051059">
    <property type="entry name" value="VerF-like"/>
</dbReference>
<evidence type="ECO:0000313" key="11">
    <source>
        <dbReference type="Proteomes" id="UP000191518"/>
    </source>
</evidence>
<sequence length="697" mass="79787">MNSLDQSNKPSGADSSFTSTAFKCQLCGRHFRREDHLRRHGLSHGHSKFVCQYPGCDMRFHRDDVRKRHEQVHRPDSLKQRRKPRRGIYPRGKMQKTMTDSFNLGTPSPEDRLFFQNEWRSINLSSENEDSRIMDYNHLMTAELLNTSSYSLNQLFSTDASFQNLGLSTTILSRDSQMIQHEGGSINLPTEYENSATMDYNNSVAAELLDSSNDSLNQLFSTDANFPNLELYTTSFSQSLPPVDVLQACVNLFQKSYSIRIPFIHQQTIVSPFLNLEIKYAMAAIGARGNPEYAPFSKIFFREACSYLHGTTSKNQLSRLQCQVLLIDFAVWTSDDTLHEWATQEVHKTAMVVKSLMGVDLYDGCKSEWTNWIDDEEHTRTIFAFYCLSISISIIYDYGNILSFHSIDLNLPEQEATWRACTEVEWYQEKQKQTGGDIHRAKFQSSIHALLTCDVSCEERYESASVFGRRVLLCAIAEAFDMAKRLPMNFLSEEGYHRASMSDFRLRTNFLEALKIWKNLWWAKPECLWDPTSSALAQLENMTFLNCLLIALSPSRTDELSNSREGITAAIEIFCSISKCGYLDVIRHAPRVLSPAGFYHVLECAKTVSGWLGSLAASEYDNCLSSDDGKLLYCVRQAVRRGLRETKTSFDPSMLDSLEYLQQRVLDLCSILFGHRECVEREGMDAKEIRQQSEWNC</sequence>
<keyword evidence="2" id="KW-0479">Metal-binding</keyword>
<evidence type="ECO:0000256" key="6">
    <source>
        <dbReference type="ARBA" id="ARBA00023242"/>
    </source>
</evidence>
<evidence type="ECO:0000256" key="3">
    <source>
        <dbReference type="ARBA" id="ARBA00022737"/>
    </source>
</evidence>
<feature type="region of interest" description="Disordered" evidence="8">
    <location>
        <begin position="67"/>
        <end position="86"/>
    </location>
</feature>
<dbReference type="InterPro" id="IPR036236">
    <property type="entry name" value="Znf_C2H2_sf"/>
</dbReference>
<name>A0A1V6S7D5_9EURO</name>
<evidence type="ECO:0000256" key="4">
    <source>
        <dbReference type="ARBA" id="ARBA00022771"/>
    </source>
</evidence>
<evidence type="ECO:0000256" key="7">
    <source>
        <dbReference type="PROSITE-ProRule" id="PRU00042"/>
    </source>
</evidence>
<feature type="compositionally biased region" description="Basic and acidic residues" evidence="8">
    <location>
        <begin position="67"/>
        <end position="79"/>
    </location>
</feature>
<dbReference type="CDD" id="cd12148">
    <property type="entry name" value="fungal_TF_MHR"/>
    <property type="match status" value="1"/>
</dbReference>
<dbReference type="GO" id="GO:0005634">
    <property type="term" value="C:nucleus"/>
    <property type="evidence" value="ECO:0007669"/>
    <property type="project" value="UniProtKB-SubCell"/>
</dbReference>
<evidence type="ECO:0000259" key="9">
    <source>
        <dbReference type="PROSITE" id="PS50157"/>
    </source>
</evidence>
<keyword evidence="6" id="KW-0539">Nucleus</keyword>
<dbReference type="SUPFAM" id="SSF57667">
    <property type="entry name" value="beta-beta-alpha zinc fingers"/>
    <property type="match status" value="1"/>
</dbReference>
<evidence type="ECO:0000256" key="8">
    <source>
        <dbReference type="SAM" id="MobiDB-lite"/>
    </source>
</evidence>
<evidence type="ECO:0000256" key="1">
    <source>
        <dbReference type="ARBA" id="ARBA00004123"/>
    </source>
</evidence>
<dbReference type="GO" id="GO:0008270">
    <property type="term" value="F:zinc ion binding"/>
    <property type="evidence" value="ECO:0007669"/>
    <property type="project" value="UniProtKB-KW"/>
</dbReference>
<dbReference type="PROSITE" id="PS00028">
    <property type="entry name" value="ZINC_FINGER_C2H2_1"/>
    <property type="match status" value="2"/>
</dbReference>
<dbReference type="EMBL" id="MDYP01000006">
    <property type="protein sequence ID" value="OQE09609.1"/>
    <property type="molecule type" value="Genomic_DNA"/>
</dbReference>
<dbReference type="PROSITE" id="PS50157">
    <property type="entry name" value="ZINC_FINGER_C2H2_2"/>
    <property type="match status" value="1"/>
</dbReference>
<comment type="caution">
    <text evidence="10">The sequence shown here is derived from an EMBL/GenBank/DDBJ whole genome shotgun (WGS) entry which is preliminary data.</text>
</comment>
<evidence type="ECO:0000256" key="2">
    <source>
        <dbReference type="ARBA" id="ARBA00022723"/>
    </source>
</evidence>
<keyword evidence="11" id="KW-1185">Reference proteome</keyword>
<accession>A0A1V6S7D5</accession>
<reference evidence="11" key="1">
    <citation type="journal article" date="2017" name="Nat. Microbiol.">
        <title>Global analysis of biosynthetic gene clusters reveals vast potential of secondary metabolite production in Penicillium species.</title>
        <authorList>
            <person name="Nielsen J.C."/>
            <person name="Grijseels S."/>
            <person name="Prigent S."/>
            <person name="Ji B."/>
            <person name="Dainat J."/>
            <person name="Nielsen K.F."/>
            <person name="Frisvad J.C."/>
            <person name="Workman M."/>
            <person name="Nielsen J."/>
        </authorList>
    </citation>
    <scope>NUCLEOTIDE SEQUENCE [LARGE SCALE GENOMIC DNA]</scope>
    <source>
        <strain evidence="11">IBT 29486</strain>
    </source>
</reference>
<dbReference type="GO" id="GO:0000981">
    <property type="term" value="F:DNA-binding transcription factor activity, RNA polymerase II-specific"/>
    <property type="evidence" value="ECO:0007669"/>
    <property type="project" value="InterPro"/>
</dbReference>
<dbReference type="AlphaFoldDB" id="A0A1V6S7D5"/>
<comment type="subcellular location">
    <subcellularLocation>
        <location evidence="1">Nucleus</location>
    </subcellularLocation>
</comment>
<dbReference type="STRING" id="29845.A0A1V6S7D5"/>
<dbReference type="GO" id="GO:0006351">
    <property type="term" value="P:DNA-templated transcription"/>
    <property type="evidence" value="ECO:0007669"/>
    <property type="project" value="InterPro"/>
</dbReference>
<keyword evidence="3" id="KW-0677">Repeat</keyword>
<gene>
    <name evidence="10" type="ORF">PENVUL_c006G00885</name>
</gene>
<dbReference type="Proteomes" id="UP000191518">
    <property type="component" value="Unassembled WGS sequence"/>
</dbReference>
<dbReference type="SMART" id="SM00355">
    <property type="entry name" value="ZnF_C2H2"/>
    <property type="match status" value="2"/>
</dbReference>
<evidence type="ECO:0000313" key="10">
    <source>
        <dbReference type="EMBL" id="OQE09609.1"/>
    </source>
</evidence>
<dbReference type="InterPro" id="IPR007219">
    <property type="entry name" value="XnlR_reg_dom"/>
</dbReference>
<keyword evidence="5" id="KW-0862">Zinc</keyword>
<protein>
    <recommendedName>
        <fullName evidence="9">C2H2-type domain-containing protein</fullName>
    </recommendedName>
</protein>
<dbReference type="GO" id="GO:0000785">
    <property type="term" value="C:chromatin"/>
    <property type="evidence" value="ECO:0007669"/>
    <property type="project" value="TreeGrafter"/>
</dbReference>
<dbReference type="Pfam" id="PF04082">
    <property type="entry name" value="Fungal_trans"/>
    <property type="match status" value="1"/>
</dbReference>
<dbReference type="GO" id="GO:0000978">
    <property type="term" value="F:RNA polymerase II cis-regulatory region sequence-specific DNA binding"/>
    <property type="evidence" value="ECO:0007669"/>
    <property type="project" value="InterPro"/>
</dbReference>
<dbReference type="Gene3D" id="3.30.160.60">
    <property type="entry name" value="Classic Zinc Finger"/>
    <property type="match status" value="1"/>
</dbReference>
<keyword evidence="4 7" id="KW-0863">Zinc-finger</keyword>